<dbReference type="GO" id="GO:0005524">
    <property type="term" value="F:ATP binding"/>
    <property type="evidence" value="ECO:0007669"/>
    <property type="project" value="UniProtKB-KW"/>
</dbReference>
<evidence type="ECO:0000256" key="8">
    <source>
        <dbReference type="ARBA" id="ARBA00023012"/>
    </source>
</evidence>
<gene>
    <name evidence="12" type="ORF">S06H3_26163</name>
</gene>
<dbReference type="AlphaFoldDB" id="X1N9H7"/>
<dbReference type="EMBL" id="BARV01015097">
    <property type="protein sequence ID" value="GAI26856.1"/>
    <property type="molecule type" value="Genomic_DNA"/>
</dbReference>
<dbReference type="PROSITE" id="PS50110">
    <property type="entry name" value="RESPONSE_REGULATORY"/>
    <property type="match status" value="1"/>
</dbReference>
<dbReference type="PANTHER" id="PTHR45339">
    <property type="entry name" value="HYBRID SIGNAL TRANSDUCTION HISTIDINE KINASE J"/>
    <property type="match status" value="1"/>
</dbReference>
<evidence type="ECO:0008006" key="13">
    <source>
        <dbReference type="Google" id="ProtNLM"/>
    </source>
</evidence>
<keyword evidence="3" id="KW-0597">Phosphoprotein</keyword>
<keyword evidence="4" id="KW-0812">Transmembrane</keyword>
<keyword evidence="2" id="KW-1003">Cell membrane</keyword>
<dbReference type="SUPFAM" id="SSF47226">
    <property type="entry name" value="Histidine-containing phosphotransfer domain, HPT domain"/>
    <property type="match status" value="1"/>
</dbReference>
<dbReference type="CDD" id="cd17546">
    <property type="entry name" value="REC_hyHK_CKI1_RcsC-like"/>
    <property type="match status" value="1"/>
</dbReference>
<name>X1N9H7_9ZZZZ</name>
<evidence type="ECO:0000313" key="12">
    <source>
        <dbReference type="EMBL" id="GAI26856.1"/>
    </source>
</evidence>
<keyword evidence="9" id="KW-0472">Membrane</keyword>
<keyword evidence="5" id="KW-0547">Nucleotide-binding</keyword>
<sequence length="292" mass="31581">ISVRSEPGKGSTFSLTIAAGVDVESQSLITELEKGSASRGKMSEIADIKLSGKILVAEDDRVNQKVLLTMLEKAGLQTTIANDGKEAVEKATSESFDVILMDIHMPNMNGYEATTALREKGFTIPILALTASVLRGEVNKCLEAGCDEHLQKPIDRPKLLQTLSKYLSSGKDAISSKVETAKAQIDELSEIISEPTSQEGLPTEASRNLGFENIIDWHGLVERMGDEESIKEIILIFLTDVKERIEMLTEAMKASDAEGIKSYAHALKGAAANVGVKQLSDIAYRLECAGRA</sequence>
<proteinExistence type="predicted"/>
<dbReference type="PANTHER" id="PTHR45339:SF1">
    <property type="entry name" value="HYBRID SIGNAL TRANSDUCTION HISTIDINE KINASE J"/>
    <property type="match status" value="1"/>
</dbReference>
<evidence type="ECO:0000256" key="9">
    <source>
        <dbReference type="ARBA" id="ARBA00023136"/>
    </source>
</evidence>
<feature type="non-terminal residue" evidence="12">
    <location>
        <position position="1"/>
    </location>
</feature>
<organism evidence="12">
    <name type="scientific">marine sediment metagenome</name>
    <dbReference type="NCBI Taxonomy" id="412755"/>
    <lineage>
        <taxon>unclassified sequences</taxon>
        <taxon>metagenomes</taxon>
        <taxon>ecological metagenomes</taxon>
    </lineage>
</organism>
<dbReference type="Pfam" id="PF00072">
    <property type="entry name" value="Response_reg"/>
    <property type="match status" value="1"/>
</dbReference>
<comment type="caution">
    <text evidence="12">The sequence shown here is derived from an EMBL/GenBank/DDBJ whole genome shotgun (WGS) entry which is preliminary data.</text>
</comment>
<evidence type="ECO:0000256" key="4">
    <source>
        <dbReference type="ARBA" id="ARBA00022692"/>
    </source>
</evidence>
<dbReference type="InterPro" id="IPR008207">
    <property type="entry name" value="Sig_transdc_His_kin_Hpt_dom"/>
</dbReference>
<dbReference type="SMART" id="SM00448">
    <property type="entry name" value="REC"/>
    <property type="match status" value="1"/>
</dbReference>
<evidence type="ECO:0000256" key="1">
    <source>
        <dbReference type="ARBA" id="ARBA00004651"/>
    </source>
</evidence>
<feature type="domain" description="HPt" evidence="11">
    <location>
        <begin position="226"/>
        <end position="292"/>
    </location>
</feature>
<evidence type="ECO:0000259" key="11">
    <source>
        <dbReference type="PROSITE" id="PS50894"/>
    </source>
</evidence>
<dbReference type="PROSITE" id="PS50894">
    <property type="entry name" value="HPT"/>
    <property type="match status" value="1"/>
</dbReference>
<evidence type="ECO:0000256" key="5">
    <source>
        <dbReference type="ARBA" id="ARBA00022741"/>
    </source>
</evidence>
<dbReference type="Gene3D" id="1.20.120.160">
    <property type="entry name" value="HPT domain"/>
    <property type="match status" value="1"/>
</dbReference>
<evidence type="ECO:0000259" key="10">
    <source>
        <dbReference type="PROSITE" id="PS50110"/>
    </source>
</evidence>
<comment type="subcellular location">
    <subcellularLocation>
        <location evidence="1">Cell membrane</location>
        <topology evidence="1">Multi-pass membrane protein</topology>
    </subcellularLocation>
</comment>
<keyword evidence="6" id="KW-0067">ATP-binding</keyword>
<reference evidence="12" key="1">
    <citation type="journal article" date="2014" name="Front. Microbiol.">
        <title>High frequency of phylogenetically diverse reductive dehalogenase-homologous genes in deep subseafloor sedimentary metagenomes.</title>
        <authorList>
            <person name="Kawai M."/>
            <person name="Futagami T."/>
            <person name="Toyoda A."/>
            <person name="Takaki Y."/>
            <person name="Nishi S."/>
            <person name="Hori S."/>
            <person name="Arai W."/>
            <person name="Tsubouchi T."/>
            <person name="Morono Y."/>
            <person name="Uchiyama I."/>
            <person name="Ito T."/>
            <person name="Fujiyama A."/>
            <person name="Inagaki F."/>
            <person name="Takami H."/>
        </authorList>
    </citation>
    <scope>NUCLEOTIDE SEQUENCE</scope>
    <source>
        <strain evidence="12">Expedition CK06-06</strain>
    </source>
</reference>
<keyword evidence="7" id="KW-1133">Transmembrane helix</keyword>
<dbReference type="InterPro" id="IPR011006">
    <property type="entry name" value="CheY-like_superfamily"/>
</dbReference>
<dbReference type="GO" id="GO:0000160">
    <property type="term" value="P:phosphorelay signal transduction system"/>
    <property type="evidence" value="ECO:0007669"/>
    <property type="project" value="UniProtKB-KW"/>
</dbReference>
<dbReference type="GO" id="GO:0005886">
    <property type="term" value="C:plasma membrane"/>
    <property type="evidence" value="ECO:0007669"/>
    <property type="project" value="UniProtKB-SubCell"/>
</dbReference>
<evidence type="ECO:0000256" key="7">
    <source>
        <dbReference type="ARBA" id="ARBA00022989"/>
    </source>
</evidence>
<accession>X1N9H7</accession>
<dbReference type="InterPro" id="IPR036641">
    <property type="entry name" value="HPT_dom_sf"/>
</dbReference>
<evidence type="ECO:0000256" key="6">
    <source>
        <dbReference type="ARBA" id="ARBA00022840"/>
    </source>
</evidence>
<dbReference type="SUPFAM" id="SSF52172">
    <property type="entry name" value="CheY-like"/>
    <property type="match status" value="1"/>
</dbReference>
<keyword evidence="8" id="KW-0902">Two-component regulatory system</keyword>
<dbReference type="Pfam" id="PF01627">
    <property type="entry name" value="Hpt"/>
    <property type="match status" value="1"/>
</dbReference>
<evidence type="ECO:0000256" key="2">
    <source>
        <dbReference type="ARBA" id="ARBA00022475"/>
    </source>
</evidence>
<evidence type="ECO:0000256" key="3">
    <source>
        <dbReference type="ARBA" id="ARBA00022553"/>
    </source>
</evidence>
<protein>
    <recommendedName>
        <fullName evidence="13">Response regulatory domain-containing protein</fullName>
    </recommendedName>
</protein>
<dbReference type="InterPro" id="IPR001789">
    <property type="entry name" value="Sig_transdc_resp-reg_receiver"/>
</dbReference>
<dbReference type="Gene3D" id="3.40.50.2300">
    <property type="match status" value="1"/>
</dbReference>
<feature type="domain" description="Response regulatory" evidence="10">
    <location>
        <begin position="53"/>
        <end position="167"/>
    </location>
</feature>